<comment type="caution">
    <text evidence="2">The sequence shown here is derived from an EMBL/GenBank/DDBJ whole genome shotgun (WGS) entry which is preliminary data.</text>
</comment>
<dbReference type="InterPro" id="IPR003343">
    <property type="entry name" value="Big_2"/>
</dbReference>
<evidence type="ECO:0000313" key="2">
    <source>
        <dbReference type="EMBL" id="NEM94321.1"/>
    </source>
</evidence>
<gene>
    <name evidence="2" type="ORF">G3T61_08940</name>
</gene>
<dbReference type="RefSeq" id="WP_001237453.1">
    <property type="nucleotide sequence ID" value="NZ_JAAGVX010000006.1"/>
</dbReference>
<dbReference type="SMART" id="SM00635">
    <property type="entry name" value="BID_2"/>
    <property type="match status" value="4"/>
</dbReference>
<reference evidence="2" key="1">
    <citation type="submission" date="2020-02" db="EMBL/GenBank/DDBJ databases">
        <title>Genome Announcements.</title>
        <authorList>
            <person name="Abdulabbas H.T."/>
            <person name="Bunyan I.A."/>
            <person name="Abdul-Lateef L.A."/>
        </authorList>
    </citation>
    <scope>NUCLEOTIDE SEQUENCE</scope>
    <source>
        <strain evidence="2">NAG1</strain>
    </source>
</reference>
<evidence type="ECO:0000259" key="1">
    <source>
        <dbReference type="SMART" id="SM00635"/>
    </source>
</evidence>
<feature type="domain" description="BIG2" evidence="1">
    <location>
        <begin position="395"/>
        <end position="476"/>
    </location>
</feature>
<dbReference type="InterPro" id="IPR008964">
    <property type="entry name" value="Invasin/intimin_cell_adhesion"/>
</dbReference>
<proteinExistence type="predicted"/>
<dbReference type="EMBL" id="JAAGVX010000006">
    <property type="protein sequence ID" value="NEM94321.1"/>
    <property type="molecule type" value="Genomic_DNA"/>
</dbReference>
<feature type="domain" description="BIG2" evidence="1">
    <location>
        <begin position="309"/>
        <end position="389"/>
    </location>
</feature>
<name>A0A6B3LLE7_VIBCL</name>
<organism evidence="2">
    <name type="scientific">Vibrio cholerae</name>
    <dbReference type="NCBI Taxonomy" id="666"/>
    <lineage>
        <taxon>Bacteria</taxon>
        <taxon>Pseudomonadati</taxon>
        <taxon>Pseudomonadota</taxon>
        <taxon>Gammaproteobacteria</taxon>
        <taxon>Vibrionales</taxon>
        <taxon>Vibrionaceae</taxon>
        <taxon>Vibrio</taxon>
    </lineage>
</organism>
<dbReference type="PROSITE" id="PS51257">
    <property type="entry name" value="PROKAR_LIPOPROTEIN"/>
    <property type="match status" value="1"/>
</dbReference>
<protein>
    <submittedName>
        <fullName evidence="2">Surface protein Lk90-like protein</fullName>
    </submittedName>
</protein>
<sequence length="681" mass="74153">MRLKNFFQLLATALVTSVLLIGCKSGFNEKLNSNKESIANQDTVQPITLDMVSINSNKRAVALGESLKLYATAYFSDNKHETVTELVEWSIEGDKNISIDKMTGEVTTLREGVAVVSAYLDGVESKTISIEVTAPELTDIAVTVQQKSLPVGISTQLYTWGLFTDGQWRRVMNGIKWENSKEDIIQIDDEGNVFAIKEGITNIVADVDGLLSPPIMIEVTKAKLAGIDIIPQKLSLPLGTTQSIFAMGTFTDGKTIDITEDVEWLGSRTDITRIENKKIIATKLGVNTVVAKMGNIHSNPVEIAVTDAIVSHLQLTPIDVTLAKGTTVEFHAKSIYTDGSEEDVTNKVTWQSDNYDVVTFVDNKATGHKQAKVRVSASLSSGESASVDVTVTDAELSQIEITPAALELELAQVGQLYVIGKYSDGSEANITDQVSWESSNSNFVSLMHNGLLNALEVGTSTVTARLQGTTQSVKVIVKEKINIQDKITMCGGKIDDDSLTTAQGKCLKVASDKYGNLFSGAPSIKLLNALGYKLVKYNQKPQANTKSYNNIKVERVGYGPAGEAFGLFNNNGLTGQNEQWCNELSAKNFAGRNNWRRATRAELMGLYSKVGGSLWDGSNDHGVDSRGLGWPVTTEYWSALNMDQVSSDGYYDIVNMHVGRSFLISRGDEFAYPSCIAPIER</sequence>
<feature type="domain" description="BIG2" evidence="1">
    <location>
        <begin position="223"/>
        <end position="302"/>
    </location>
</feature>
<dbReference type="Pfam" id="PF02368">
    <property type="entry name" value="Big_2"/>
    <property type="match status" value="2"/>
</dbReference>
<feature type="domain" description="BIG2" evidence="1">
    <location>
        <begin position="48"/>
        <end position="130"/>
    </location>
</feature>
<accession>A0A6B3LLE7</accession>
<dbReference type="AlphaFoldDB" id="A0A6B3LLE7"/>
<dbReference type="Gene3D" id="2.60.40.1080">
    <property type="match status" value="5"/>
</dbReference>
<dbReference type="SUPFAM" id="SSF49373">
    <property type="entry name" value="Invasin/intimin cell-adhesion fragments"/>
    <property type="match status" value="1"/>
</dbReference>